<name>A0ACC0VRZ4_9STRA</name>
<organism evidence="1 2">
    <name type="scientific">Peronosclerospora sorghi</name>
    <dbReference type="NCBI Taxonomy" id="230839"/>
    <lineage>
        <taxon>Eukaryota</taxon>
        <taxon>Sar</taxon>
        <taxon>Stramenopiles</taxon>
        <taxon>Oomycota</taxon>
        <taxon>Peronosporomycetes</taxon>
        <taxon>Peronosporales</taxon>
        <taxon>Peronosporaceae</taxon>
        <taxon>Peronosclerospora</taxon>
    </lineage>
</organism>
<evidence type="ECO:0000313" key="2">
    <source>
        <dbReference type="Proteomes" id="UP001163321"/>
    </source>
</evidence>
<proteinExistence type="predicted"/>
<keyword evidence="2" id="KW-1185">Reference proteome</keyword>
<gene>
    <name evidence="1" type="ORF">PsorP6_014976</name>
</gene>
<accession>A0ACC0VRZ4</accession>
<dbReference type="Proteomes" id="UP001163321">
    <property type="component" value="Chromosome 7"/>
</dbReference>
<protein>
    <submittedName>
        <fullName evidence="1">Uncharacterized protein</fullName>
    </submittedName>
</protein>
<reference evidence="1 2" key="1">
    <citation type="journal article" date="2022" name="bioRxiv">
        <title>The genome of the oomycete Peronosclerospora sorghi, a cosmopolitan pathogen of maize and sorghum, is inflated with dispersed pseudogenes.</title>
        <authorList>
            <person name="Fletcher K."/>
            <person name="Martin F."/>
            <person name="Isakeit T."/>
            <person name="Cavanaugh K."/>
            <person name="Magill C."/>
            <person name="Michelmore R."/>
        </authorList>
    </citation>
    <scope>NUCLEOTIDE SEQUENCE [LARGE SCALE GENOMIC DNA]</scope>
    <source>
        <strain evidence="1">P6</strain>
    </source>
</reference>
<dbReference type="EMBL" id="CM047586">
    <property type="protein sequence ID" value="KAI9909325.1"/>
    <property type="molecule type" value="Genomic_DNA"/>
</dbReference>
<sequence>MMDDYERLVRVETVHWRAKGCEDDETYERRSELKAEMFPEDTFPDPKAAESTVDDTFSLPLVSGRFVGRHGQGTTTV</sequence>
<evidence type="ECO:0000313" key="1">
    <source>
        <dbReference type="EMBL" id="KAI9909325.1"/>
    </source>
</evidence>
<comment type="caution">
    <text evidence="1">The sequence shown here is derived from an EMBL/GenBank/DDBJ whole genome shotgun (WGS) entry which is preliminary data.</text>
</comment>